<gene>
    <name evidence="3" type="ORF">GWI33_006421</name>
</gene>
<feature type="transmembrane region" description="Helical" evidence="2">
    <location>
        <begin position="44"/>
        <end position="65"/>
    </location>
</feature>
<reference evidence="3" key="1">
    <citation type="submission" date="2020-08" db="EMBL/GenBank/DDBJ databases">
        <title>Genome sequencing and assembly of the red palm weevil Rhynchophorus ferrugineus.</title>
        <authorList>
            <person name="Dias G.B."/>
            <person name="Bergman C.M."/>
            <person name="Manee M."/>
        </authorList>
    </citation>
    <scope>NUCLEOTIDE SEQUENCE</scope>
    <source>
        <strain evidence="3">AA-2017</strain>
        <tissue evidence="3">Whole larva</tissue>
    </source>
</reference>
<name>A0A834ILW8_RHYFE</name>
<keyword evidence="2" id="KW-1133">Transmembrane helix</keyword>
<dbReference type="OrthoDB" id="5843397at2759"/>
<evidence type="ECO:0000256" key="1">
    <source>
        <dbReference type="SAM" id="MobiDB-lite"/>
    </source>
</evidence>
<accession>A0A834ILW8</accession>
<keyword evidence="4" id="KW-1185">Reference proteome</keyword>
<comment type="caution">
    <text evidence="3">The sequence shown here is derived from an EMBL/GenBank/DDBJ whole genome shotgun (WGS) entry which is preliminary data.</text>
</comment>
<sequence>MKTDFKSPYIALSSPRATEFGSRQSNLGSTNDPTGKSRPPLSDYSTLLLLFGLISVGAGMLMGHVEPRCSSKNIKPKFETID</sequence>
<dbReference type="EMBL" id="JAACXV010000322">
    <property type="protein sequence ID" value="KAF7280090.1"/>
    <property type="molecule type" value="Genomic_DNA"/>
</dbReference>
<dbReference type="Proteomes" id="UP000625711">
    <property type="component" value="Unassembled WGS sequence"/>
</dbReference>
<evidence type="ECO:0000313" key="4">
    <source>
        <dbReference type="Proteomes" id="UP000625711"/>
    </source>
</evidence>
<proteinExistence type="predicted"/>
<evidence type="ECO:0000256" key="2">
    <source>
        <dbReference type="SAM" id="Phobius"/>
    </source>
</evidence>
<feature type="compositionally biased region" description="Polar residues" evidence="1">
    <location>
        <begin position="21"/>
        <end position="34"/>
    </location>
</feature>
<protein>
    <submittedName>
        <fullName evidence="3">Uncharacterized protein</fullName>
    </submittedName>
</protein>
<keyword evidence="2" id="KW-0812">Transmembrane</keyword>
<organism evidence="3 4">
    <name type="scientific">Rhynchophorus ferrugineus</name>
    <name type="common">Red palm weevil</name>
    <name type="synonym">Curculio ferrugineus</name>
    <dbReference type="NCBI Taxonomy" id="354439"/>
    <lineage>
        <taxon>Eukaryota</taxon>
        <taxon>Metazoa</taxon>
        <taxon>Ecdysozoa</taxon>
        <taxon>Arthropoda</taxon>
        <taxon>Hexapoda</taxon>
        <taxon>Insecta</taxon>
        <taxon>Pterygota</taxon>
        <taxon>Neoptera</taxon>
        <taxon>Endopterygota</taxon>
        <taxon>Coleoptera</taxon>
        <taxon>Polyphaga</taxon>
        <taxon>Cucujiformia</taxon>
        <taxon>Curculionidae</taxon>
        <taxon>Dryophthorinae</taxon>
        <taxon>Rhynchophorus</taxon>
    </lineage>
</organism>
<evidence type="ECO:0000313" key="3">
    <source>
        <dbReference type="EMBL" id="KAF7280090.1"/>
    </source>
</evidence>
<feature type="region of interest" description="Disordered" evidence="1">
    <location>
        <begin position="15"/>
        <end position="40"/>
    </location>
</feature>
<dbReference type="AlphaFoldDB" id="A0A834ILW8"/>
<keyword evidence="2" id="KW-0472">Membrane</keyword>